<feature type="non-terminal residue" evidence="1">
    <location>
        <position position="170"/>
    </location>
</feature>
<dbReference type="EMBL" id="BKCJ011007622">
    <property type="protein sequence ID" value="GFC65651.1"/>
    <property type="molecule type" value="Genomic_DNA"/>
</dbReference>
<sequence length="170" mass="19253">MVLELADRTISKPTGVAENVFVKVGGIDFESEEIENFLNDDSIPFGVEDSPFNMDEDILFLESLLREDPSRPHLIIPNQTKLPIEELKHSFKMRHEHFNTNFLTKDVAESSTKNLIPIPHECKVVSENGSQSTEPVNDNSLVFTTISNLLFDNDKINSDEINSYVESNSR</sequence>
<reference evidence="1" key="1">
    <citation type="journal article" date="2019" name="Sci. Rep.">
        <title>Draft genome of Tanacetum cinerariifolium, the natural source of mosquito coil.</title>
        <authorList>
            <person name="Yamashiro T."/>
            <person name="Shiraishi A."/>
            <person name="Satake H."/>
            <person name="Nakayama K."/>
        </authorList>
    </citation>
    <scope>NUCLEOTIDE SEQUENCE</scope>
</reference>
<comment type="caution">
    <text evidence="1">The sequence shown here is derived from an EMBL/GenBank/DDBJ whole genome shotgun (WGS) entry which is preliminary data.</text>
</comment>
<proteinExistence type="predicted"/>
<name>A0A699QG71_TANCI</name>
<accession>A0A699QG71</accession>
<dbReference type="AlphaFoldDB" id="A0A699QG71"/>
<protein>
    <recommendedName>
        <fullName evidence="2">Reverse transcriptase domain-containing protein</fullName>
    </recommendedName>
</protein>
<evidence type="ECO:0008006" key="2">
    <source>
        <dbReference type="Google" id="ProtNLM"/>
    </source>
</evidence>
<gene>
    <name evidence="1" type="ORF">Tci_837621</name>
</gene>
<organism evidence="1">
    <name type="scientific">Tanacetum cinerariifolium</name>
    <name type="common">Dalmatian daisy</name>
    <name type="synonym">Chrysanthemum cinerariifolium</name>
    <dbReference type="NCBI Taxonomy" id="118510"/>
    <lineage>
        <taxon>Eukaryota</taxon>
        <taxon>Viridiplantae</taxon>
        <taxon>Streptophyta</taxon>
        <taxon>Embryophyta</taxon>
        <taxon>Tracheophyta</taxon>
        <taxon>Spermatophyta</taxon>
        <taxon>Magnoliopsida</taxon>
        <taxon>eudicotyledons</taxon>
        <taxon>Gunneridae</taxon>
        <taxon>Pentapetalae</taxon>
        <taxon>asterids</taxon>
        <taxon>campanulids</taxon>
        <taxon>Asterales</taxon>
        <taxon>Asteraceae</taxon>
        <taxon>Asteroideae</taxon>
        <taxon>Anthemideae</taxon>
        <taxon>Anthemidinae</taxon>
        <taxon>Tanacetum</taxon>
    </lineage>
</organism>
<evidence type="ECO:0000313" key="1">
    <source>
        <dbReference type="EMBL" id="GFC65651.1"/>
    </source>
</evidence>